<organism evidence="3 4">
    <name type="scientific">Christiangramia sabulilitoris</name>
    <dbReference type="NCBI Taxonomy" id="2583991"/>
    <lineage>
        <taxon>Bacteria</taxon>
        <taxon>Pseudomonadati</taxon>
        <taxon>Bacteroidota</taxon>
        <taxon>Flavobacteriia</taxon>
        <taxon>Flavobacteriales</taxon>
        <taxon>Flavobacteriaceae</taxon>
        <taxon>Christiangramia</taxon>
    </lineage>
</organism>
<dbReference type="InterPro" id="IPR026341">
    <property type="entry name" value="T9SS_type_B"/>
</dbReference>
<dbReference type="InterPro" id="IPR044023">
    <property type="entry name" value="Ig_7"/>
</dbReference>
<dbReference type="EMBL" id="VHSF01000002">
    <property type="protein sequence ID" value="TRO65713.1"/>
    <property type="molecule type" value="Genomic_DNA"/>
</dbReference>
<proteinExistence type="predicted"/>
<feature type="region of interest" description="Disordered" evidence="1">
    <location>
        <begin position="575"/>
        <end position="598"/>
    </location>
</feature>
<protein>
    <submittedName>
        <fullName evidence="3">Gliding motility-associated C-terminal domain-containing protein</fullName>
    </submittedName>
</protein>
<evidence type="ECO:0000256" key="1">
    <source>
        <dbReference type="SAM" id="MobiDB-lite"/>
    </source>
</evidence>
<dbReference type="OrthoDB" id="1236981at2"/>
<gene>
    <name evidence="3" type="ORF">FGM01_09965</name>
</gene>
<accession>A0A550I416</accession>
<sequence length="1514" mass="161835">MQNFTFGRKGHNWFLFAFILFVGNLSASYAQNCPTLSSTGDNFCYLDRVSDLNPYVSANGDGVRWYRTATSNTPIPNDEILQDGSYFAGNNSGNCSSREEFSVTVDDLGPPTSSFGNFYEPCEYSSSDVTTVGELKSLINPSSPTYDINVYGQNDEFGTNEITDDSTPLVEGNSYFIGQDDPLSSCRYSSRIAVRYNPILATAPSADANQTFCEGSTIADLEAQGINRWYSTATSNPFLDPSTPIQDGETYYASRIVNRTNSSLPPCESQDRTPVTVTIIPGPDAGEDQVGVVCLPEVEATFPDDEAVENFYLALLDSGVPTNGTFQPTINQVISAYQADSDGLGDFTTTYTIGSTDCEDSVDLTIRVIEETPANAGTFDDITDVDTNDDNIDLTALSNNDPTATPGGIFTGNGVTNNEFDPSTGAGDYTITYTVDENSAPCTTDSDSTNFTITVTEACPSPPNAGGDNIGTVCLPDVEATFPSDDETRKYFLNLLDAGVSRTGTFSPTISQLIDEYNADADGLGDFTTTYTIGSSGCNDSTNLTVRVVEVEKAEAGSFDDITNVDTDEDNIDLTSLSNNDPDATTGGTFSGTGVTNNQFDPSVGEGEYLITYTVDENSAPCTTDSDSTTFNIVVENNCPNPPNAGSSNVGIICLQDVQATFPSVDETRKYFLRLLDSGVSRNGTFNPTIRQLIEEYNRDEDGLGDFSTTYTLGTSDCKDSTILTVSVVEEEPANAGSFDNIENVCTNEDPIDLTDLTNNDSDASKGGAFSGDGVTDNSFDPSIGAGTYTITYTVDGTTPCTTGTDNTTFTIEVEDAPVSASVNRQLCISEAQSLITDFDAATVYIYSILNDAGISTIDPDGFDLADIAEGQRLVDYTNSPTTDSESFNFSYFNPSTSICNNGLINIAITISNERDAEAGTIEDQRVCESSGMIDLTEFYGENTVPGGTFSGIGVSDNMFDSSIGTNADGYEITYTVDDSANCVAAGSSDSTTFTITVDNTVTAGNSNSDEVCRANVDELFPNTTSVRNFYLNLLDNGVARNGAFNPTIQQLINDYNSNPDQDEFTTVYTISNGACNASVSLTINVFDAIPAEIDEIEDPDPICQNADDVNLFDFLADDANTNGRFEGYENGIFSPSSLDPGSYTITYVLDETSECTEGEASEDFTITVTESANAGQDKTIPEACKNSAEIDLSVYTTDGDAGGEYTFQTSGDVIVNGLLDPSTLTAGDYVIVYTVAAINDCGEDSAELALTISDAPDAPAVAGDPFSFCATDGATGADLSATGSNLTFYSDAELTMMVMAEDELVSGTYYVTQREDENGCESDATAFSVSINDAATPTIDQTTLEFCEFDDPIIADLTAQINESGTITWYDSTDGNNSLSEGTALQDGVTYYATLFNVDTGCESSVRLGVEVNIGGEECELFIPDGFSPNGDSINDTFDLKNIRNLYPNYTIEIRNRFGDVVFRGNANTPDWDGFSTEGSLGSNLVPVGAYFYYLDFRDGTTEPIRGTVYLSR</sequence>
<dbReference type="Proteomes" id="UP000315131">
    <property type="component" value="Unassembled WGS sequence"/>
</dbReference>
<reference evidence="3 4" key="1">
    <citation type="submission" date="2019-06" db="EMBL/GenBank/DDBJ databases">
        <title>Gramella sabulilitoris sp. nov., isolated from a marine sand.</title>
        <authorList>
            <person name="Yoon J.-H."/>
        </authorList>
    </citation>
    <scope>NUCLEOTIDE SEQUENCE [LARGE SCALE GENOMIC DNA]</scope>
    <source>
        <strain evidence="3 4">HSMS-1</strain>
    </source>
</reference>
<evidence type="ECO:0000313" key="3">
    <source>
        <dbReference type="EMBL" id="TRO65713.1"/>
    </source>
</evidence>
<evidence type="ECO:0000313" key="4">
    <source>
        <dbReference type="Proteomes" id="UP000315131"/>
    </source>
</evidence>
<dbReference type="Pfam" id="PF13585">
    <property type="entry name" value="CHU_C"/>
    <property type="match status" value="1"/>
</dbReference>
<feature type="domain" description="Ig-like" evidence="2">
    <location>
        <begin position="1337"/>
        <end position="1415"/>
    </location>
</feature>
<name>A0A550I416_9FLAO</name>
<feature type="compositionally biased region" description="Low complexity" evidence="1">
    <location>
        <begin position="585"/>
        <end position="596"/>
    </location>
</feature>
<comment type="caution">
    <text evidence="3">The sequence shown here is derived from an EMBL/GenBank/DDBJ whole genome shotgun (WGS) entry which is preliminary data.</text>
</comment>
<evidence type="ECO:0000259" key="2">
    <source>
        <dbReference type="Pfam" id="PF19081"/>
    </source>
</evidence>
<dbReference type="Pfam" id="PF19081">
    <property type="entry name" value="Ig_7"/>
    <property type="match status" value="1"/>
</dbReference>
<keyword evidence="4" id="KW-1185">Reference proteome</keyword>
<dbReference type="NCBIfam" id="TIGR04131">
    <property type="entry name" value="Bac_Flav_CTERM"/>
    <property type="match status" value="1"/>
</dbReference>
<dbReference type="RefSeq" id="WP_143411013.1">
    <property type="nucleotide sequence ID" value="NZ_VHSF01000002.1"/>
</dbReference>